<evidence type="ECO:0000313" key="1">
    <source>
        <dbReference type="EMBL" id="QDZ23798.1"/>
    </source>
</evidence>
<protein>
    <submittedName>
        <fullName evidence="1">Uncharacterized protein</fullName>
    </submittedName>
</protein>
<dbReference type="Proteomes" id="UP000316726">
    <property type="component" value="Chromosome 11"/>
</dbReference>
<gene>
    <name evidence="1" type="ORF">A3770_11p63160</name>
</gene>
<keyword evidence="2" id="KW-1185">Reference proteome</keyword>
<proteinExistence type="predicted"/>
<sequence>MEGSGSGSDDGTEPYCDFFVLDTSSWSSIRDQDLRIGGVTEFDTRLVGQVMAMKLLCCWGMPSQVGVAHMGNSSASRGLELTPKWRTGEAAGTSAREVGDLGCYEANSDPIFFDDFGELVPQDQNPQRVVQALNLGLASLKTASNRGKRITVFLCSPITGLRDLEAQLIPLRQELDGNGIEVEFILHPKVYSKAYDNVIGGPEGSQRSSRDEGVREGMAAVSISDIRSEDEDLDTLANIFSIDVMNNIPYKSFLETLAMYKDVYFDGITGLRALSSRWSACWPESDAQETMPRILFVFQWSPTSSERGDD</sequence>
<evidence type="ECO:0000313" key="2">
    <source>
        <dbReference type="Proteomes" id="UP000316726"/>
    </source>
</evidence>
<name>A0A5B8MSP9_9CHLO</name>
<dbReference type="EMBL" id="CP031044">
    <property type="protein sequence ID" value="QDZ23798.1"/>
    <property type="molecule type" value="Genomic_DNA"/>
</dbReference>
<accession>A0A5B8MSP9</accession>
<dbReference type="AlphaFoldDB" id="A0A5B8MSP9"/>
<organism evidence="1 2">
    <name type="scientific">Chloropicon primus</name>
    <dbReference type="NCBI Taxonomy" id="1764295"/>
    <lineage>
        <taxon>Eukaryota</taxon>
        <taxon>Viridiplantae</taxon>
        <taxon>Chlorophyta</taxon>
        <taxon>Chloropicophyceae</taxon>
        <taxon>Chloropicales</taxon>
        <taxon>Chloropicaceae</taxon>
        <taxon>Chloropicon</taxon>
    </lineage>
</organism>
<reference evidence="1 2" key="1">
    <citation type="submission" date="2018-07" db="EMBL/GenBank/DDBJ databases">
        <title>The complete nuclear genome of the prasinophyte Chloropicon primus (CCMP1205).</title>
        <authorList>
            <person name="Pombert J.-F."/>
            <person name="Otis C."/>
            <person name="Turmel M."/>
            <person name="Lemieux C."/>
        </authorList>
    </citation>
    <scope>NUCLEOTIDE SEQUENCE [LARGE SCALE GENOMIC DNA]</scope>
    <source>
        <strain evidence="1 2">CCMP1205</strain>
    </source>
</reference>